<feature type="non-terminal residue" evidence="1">
    <location>
        <position position="124"/>
    </location>
</feature>
<organism evidence="1">
    <name type="scientific">mine drainage metagenome</name>
    <dbReference type="NCBI Taxonomy" id="410659"/>
    <lineage>
        <taxon>unclassified sequences</taxon>
        <taxon>metagenomes</taxon>
        <taxon>ecological metagenomes</taxon>
    </lineage>
</organism>
<evidence type="ECO:0000313" key="1">
    <source>
        <dbReference type="EMBL" id="EQD32044.1"/>
    </source>
</evidence>
<dbReference type="EMBL" id="AUZZ01009932">
    <property type="protein sequence ID" value="EQD32044.1"/>
    <property type="molecule type" value="Genomic_DNA"/>
</dbReference>
<name>T0ZTR4_9ZZZZ</name>
<sequence length="124" mass="13220">MRGLPYRAGLFAPFVRDVEIARTLPLLTPQAFERTPLGGLLRALLIERHGRWFGLGLVGGVRDPAALARAAQATHGLVRLVDLKTETESWVASYRQRILAALGGAALLLITGGDAGPAPRGARC</sequence>
<proteinExistence type="predicted"/>
<reference evidence="1" key="2">
    <citation type="journal article" date="2014" name="ISME J.">
        <title>Microbial stratification in low pH oxic and suboxic macroscopic growths along an acid mine drainage.</title>
        <authorList>
            <person name="Mendez-Garcia C."/>
            <person name="Mesa V."/>
            <person name="Sprenger R.R."/>
            <person name="Richter M."/>
            <person name="Diez M.S."/>
            <person name="Solano J."/>
            <person name="Bargiela R."/>
            <person name="Golyshina O.V."/>
            <person name="Manteca A."/>
            <person name="Ramos J.L."/>
            <person name="Gallego J.R."/>
            <person name="Llorente I."/>
            <person name="Martins Dos Santos V.A."/>
            <person name="Jensen O.N."/>
            <person name="Pelaez A.I."/>
            <person name="Sanchez J."/>
            <person name="Ferrer M."/>
        </authorList>
    </citation>
    <scope>NUCLEOTIDE SEQUENCE</scope>
</reference>
<comment type="caution">
    <text evidence="1">The sequence shown here is derived from an EMBL/GenBank/DDBJ whole genome shotgun (WGS) entry which is preliminary data.</text>
</comment>
<gene>
    <name evidence="1" type="ORF">B2A_13710</name>
</gene>
<reference evidence="1" key="1">
    <citation type="submission" date="2013-08" db="EMBL/GenBank/DDBJ databases">
        <authorList>
            <person name="Mendez C."/>
            <person name="Richter M."/>
            <person name="Ferrer M."/>
            <person name="Sanchez J."/>
        </authorList>
    </citation>
    <scope>NUCLEOTIDE SEQUENCE</scope>
</reference>
<dbReference type="AlphaFoldDB" id="T0ZTR4"/>
<accession>T0ZTR4</accession>
<protein>
    <submittedName>
        <fullName evidence="1">Inner membrane protein</fullName>
    </submittedName>
</protein>